<proteinExistence type="predicted"/>
<reference evidence="3" key="1">
    <citation type="journal article" date="2022" name="Int. J. Mol. Sci.">
        <title>Draft Genome of Tanacetum Coccineum: Genomic Comparison of Closely Related Tanacetum-Family Plants.</title>
        <authorList>
            <person name="Yamashiro T."/>
            <person name="Shiraishi A."/>
            <person name="Nakayama K."/>
            <person name="Satake H."/>
        </authorList>
    </citation>
    <scope>NUCLEOTIDE SEQUENCE</scope>
</reference>
<feature type="region of interest" description="Disordered" evidence="1">
    <location>
        <begin position="1"/>
        <end position="57"/>
    </location>
</feature>
<organism evidence="3 4">
    <name type="scientific">Tanacetum coccineum</name>
    <dbReference type="NCBI Taxonomy" id="301880"/>
    <lineage>
        <taxon>Eukaryota</taxon>
        <taxon>Viridiplantae</taxon>
        <taxon>Streptophyta</taxon>
        <taxon>Embryophyta</taxon>
        <taxon>Tracheophyta</taxon>
        <taxon>Spermatophyta</taxon>
        <taxon>Magnoliopsida</taxon>
        <taxon>eudicotyledons</taxon>
        <taxon>Gunneridae</taxon>
        <taxon>Pentapetalae</taxon>
        <taxon>asterids</taxon>
        <taxon>campanulids</taxon>
        <taxon>Asterales</taxon>
        <taxon>Asteraceae</taxon>
        <taxon>Asteroideae</taxon>
        <taxon>Anthemideae</taxon>
        <taxon>Anthemidinae</taxon>
        <taxon>Tanacetum</taxon>
    </lineage>
</organism>
<gene>
    <name evidence="3" type="ORF">Tco_0729605</name>
</gene>
<feature type="compositionally biased region" description="Low complexity" evidence="1">
    <location>
        <begin position="14"/>
        <end position="25"/>
    </location>
</feature>
<reference evidence="3" key="2">
    <citation type="submission" date="2022-01" db="EMBL/GenBank/DDBJ databases">
        <authorList>
            <person name="Yamashiro T."/>
            <person name="Shiraishi A."/>
            <person name="Satake H."/>
            <person name="Nakayama K."/>
        </authorList>
    </citation>
    <scope>NUCLEOTIDE SEQUENCE</scope>
</reference>
<feature type="compositionally biased region" description="Polar residues" evidence="1">
    <location>
        <begin position="27"/>
        <end position="39"/>
    </location>
</feature>
<dbReference type="Pfam" id="PF07727">
    <property type="entry name" value="RVT_2"/>
    <property type="match status" value="1"/>
</dbReference>
<name>A0ABQ4YPB8_9ASTR</name>
<dbReference type="EMBL" id="BQNB010010617">
    <property type="protein sequence ID" value="GJS79724.1"/>
    <property type="molecule type" value="Genomic_DNA"/>
</dbReference>
<evidence type="ECO:0000259" key="2">
    <source>
        <dbReference type="Pfam" id="PF07727"/>
    </source>
</evidence>
<protein>
    <submittedName>
        <fullName evidence="3">Retrovirus-related pol polyprotein from transposon TNT 1-94</fullName>
    </submittedName>
</protein>
<dbReference type="InterPro" id="IPR013103">
    <property type="entry name" value="RVT_2"/>
</dbReference>
<evidence type="ECO:0000313" key="3">
    <source>
        <dbReference type="EMBL" id="GJS79724.1"/>
    </source>
</evidence>
<dbReference type="Proteomes" id="UP001151760">
    <property type="component" value="Unassembled WGS sequence"/>
</dbReference>
<keyword evidence="4" id="KW-1185">Reference proteome</keyword>
<feature type="domain" description="Reverse transcriptase Ty1/copia-type" evidence="2">
    <location>
        <begin position="185"/>
        <end position="275"/>
    </location>
</feature>
<sequence length="277" mass="31156">MFDEYLEPPRVERPVSPAPAVSVPVNSAGTPSSTTIDQDASSPSHSPSSSALQSPSLHQDVAADTTLMEDNPFAPVDNHPFINVFAPEPSSEASSSRDLSLAESPYVSQTLHHLGKWSKDHRLDNIIGNPSRSVSTRIQLATDALWCLYYSVLSKVEPKNFKSAITKDCWFQVMQDEIHEFDRLQVWELVPQPNCFMIIALKWIYKVKLDEYGDVLKNKARLVTTRYRQEEGTDFEESFAPVARIEAIRIFIANAASKNMTIYQMDVKTTFLNGECR</sequence>
<comment type="caution">
    <text evidence="3">The sequence shown here is derived from an EMBL/GenBank/DDBJ whole genome shotgun (WGS) entry which is preliminary data.</text>
</comment>
<evidence type="ECO:0000256" key="1">
    <source>
        <dbReference type="SAM" id="MobiDB-lite"/>
    </source>
</evidence>
<accession>A0ABQ4YPB8</accession>
<feature type="compositionally biased region" description="Low complexity" evidence="1">
    <location>
        <begin position="40"/>
        <end position="57"/>
    </location>
</feature>
<evidence type="ECO:0000313" key="4">
    <source>
        <dbReference type="Proteomes" id="UP001151760"/>
    </source>
</evidence>